<protein>
    <submittedName>
        <fullName evidence="1">Uncharacterized protein</fullName>
    </submittedName>
</protein>
<dbReference type="AlphaFoldDB" id="A0A1J8PTR1"/>
<comment type="caution">
    <text evidence="1">The sequence shown here is derived from an EMBL/GenBank/DDBJ whole genome shotgun (WGS) entry which is preliminary data.</text>
</comment>
<evidence type="ECO:0000313" key="2">
    <source>
        <dbReference type="Proteomes" id="UP000183567"/>
    </source>
</evidence>
<dbReference type="EMBL" id="LVVM01005212">
    <property type="protein sequence ID" value="OJA11155.1"/>
    <property type="molecule type" value="Genomic_DNA"/>
</dbReference>
<reference evidence="1 2" key="1">
    <citation type="submission" date="2016-03" db="EMBL/GenBank/DDBJ databases">
        <title>Comparative genomics of the ectomycorrhizal sister species Rhizopogon vinicolor and Rhizopogon vesiculosus (Basidiomycota: Boletales) reveals a divergence of the mating type B locus.</title>
        <authorList>
            <person name="Mujic A.B."/>
            <person name="Kuo A."/>
            <person name="Tritt A."/>
            <person name="Lipzen A."/>
            <person name="Chen C."/>
            <person name="Johnson J."/>
            <person name="Sharma A."/>
            <person name="Barry K."/>
            <person name="Grigoriev I.V."/>
            <person name="Spatafora J.W."/>
        </authorList>
    </citation>
    <scope>NUCLEOTIDE SEQUENCE [LARGE SCALE GENOMIC DNA]</scope>
    <source>
        <strain evidence="1 2">AM-OR11-056</strain>
    </source>
</reference>
<name>A0A1J8PTR1_9AGAM</name>
<sequence length="66" mass="7266">MLVPRTVKKGATGMCSELLSVMYQVPVPECPEETGTPRPAERQAIFILSIVQFCSVTSPYTPLPRI</sequence>
<dbReference type="Proteomes" id="UP000183567">
    <property type="component" value="Unassembled WGS sequence"/>
</dbReference>
<accession>A0A1J8PTR1</accession>
<proteinExistence type="predicted"/>
<gene>
    <name evidence="1" type="ORF">AZE42_13726</name>
</gene>
<evidence type="ECO:0000313" key="1">
    <source>
        <dbReference type="EMBL" id="OJA11155.1"/>
    </source>
</evidence>
<organism evidence="1 2">
    <name type="scientific">Rhizopogon vesiculosus</name>
    <dbReference type="NCBI Taxonomy" id="180088"/>
    <lineage>
        <taxon>Eukaryota</taxon>
        <taxon>Fungi</taxon>
        <taxon>Dikarya</taxon>
        <taxon>Basidiomycota</taxon>
        <taxon>Agaricomycotina</taxon>
        <taxon>Agaricomycetes</taxon>
        <taxon>Agaricomycetidae</taxon>
        <taxon>Boletales</taxon>
        <taxon>Suillineae</taxon>
        <taxon>Rhizopogonaceae</taxon>
        <taxon>Rhizopogon</taxon>
    </lineage>
</organism>
<keyword evidence="2" id="KW-1185">Reference proteome</keyword>